<dbReference type="EMBL" id="DVFJ01000006">
    <property type="protein sequence ID" value="HIQ70929.1"/>
    <property type="molecule type" value="Genomic_DNA"/>
</dbReference>
<dbReference type="PANTHER" id="PTHR45754">
    <property type="entry name" value="METHYLENETETRAHYDROFOLATE REDUCTASE"/>
    <property type="match status" value="1"/>
</dbReference>
<reference evidence="9" key="2">
    <citation type="journal article" date="2021" name="PeerJ">
        <title>Extensive microbial diversity within the chicken gut microbiome revealed by metagenomics and culture.</title>
        <authorList>
            <person name="Gilroy R."/>
            <person name="Ravi A."/>
            <person name="Getino M."/>
            <person name="Pursley I."/>
            <person name="Horton D.L."/>
            <person name="Alikhan N.F."/>
            <person name="Baker D."/>
            <person name="Gharbi K."/>
            <person name="Hall N."/>
            <person name="Watson M."/>
            <person name="Adriaenssens E.M."/>
            <person name="Foster-Nyarko E."/>
            <person name="Jarju S."/>
            <person name="Secka A."/>
            <person name="Antonio M."/>
            <person name="Oren A."/>
            <person name="Chaudhuri R.R."/>
            <person name="La Ragione R."/>
            <person name="Hildebrand F."/>
            <person name="Pallen M.J."/>
        </authorList>
    </citation>
    <scope>NUCLEOTIDE SEQUENCE</scope>
    <source>
        <strain evidence="9">ChiSxjej2B14-6234</strain>
    </source>
</reference>
<dbReference type="SUPFAM" id="SSF51730">
    <property type="entry name" value="FAD-linked oxidoreductase"/>
    <property type="match status" value="1"/>
</dbReference>
<evidence type="ECO:0000256" key="2">
    <source>
        <dbReference type="ARBA" id="ARBA00004777"/>
    </source>
</evidence>
<comment type="cofactor">
    <cofactor evidence="1 8">
        <name>FAD</name>
        <dbReference type="ChEBI" id="CHEBI:57692"/>
    </cofactor>
</comment>
<keyword evidence="4 8" id="KW-0285">Flavoprotein</keyword>
<dbReference type="PANTHER" id="PTHR45754:SF3">
    <property type="entry name" value="METHYLENETETRAHYDROFOLATE REDUCTASE (NADPH)"/>
    <property type="match status" value="1"/>
</dbReference>
<comment type="catalytic activity">
    <reaction evidence="7">
        <text>(6S)-5-methyl-5,6,7,8-tetrahydrofolate + NAD(+) = (6R)-5,10-methylene-5,6,7,8-tetrahydrofolate + NADH + H(+)</text>
        <dbReference type="Rhea" id="RHEA:19821"/>
        <dbReference type="ChEBI" id="CHEBI:15378"/>
        <dbReference type="ChEBI" id="CHEBI:15636"/>
        <dbReference type="ChEBI" id="CHEBI:18608"/>
        <dbReference type="ChEBI" id="CHEBI:57540"/>
        <dbReference type="ChEBI" id="CHEBI:57945"/>
        <dbReference type="EC" id="1.5.1.54"/>
    </reaction>
    <physiologicalReaction direction="right-to-left" evidence="7">
        <dbReference type="Rhea" id="RHEA:19823"/>
    </physiologicalReaction>
</comment>
<proteinExistence type="inferred from homology"/>
<sequence>MRISSCFHQGRPTLSFEIFPPKGDLSLELARGVLAGLAPLSPDFVSVTCSAGGSGSSARTIDIAAEAQDGFGLTALAHQTCAGFTRAQIAQNAARLRHAGVENVLALRGDAADDGAPMAYAHASDLIPALRDAGLCVGAACYPEGHIACDSLQRDLQYLKAKEDAGASFFISQLFFDNACFLRFLEKARAAGVRAPILAGVMPILSKSQVSRMIFLCGVSLPASVVRLLWRYESDAPSLRSAGIELAARQTAQLLDAGVDGVHLYTMNHPDIAAQELDLLRRSGHVRA</sequence>
<comment type="similarity">
    <text evidence="3 8">Belongs to the methylenetetrahydrofolate reductase family.</text>
</comment>
<dbReference type="GO" id="GO:0035999">
    <property type="term" value="P:tetrahydrofolate interconversion"/>
    <property type="evidence" value="ECO:0007669"/>
    <property type="project" value="TreeGrafter"/>
</dbReference>
<evidence type="ECO:0000256" key="1">
    <source>
        <dbReference type="ARBA" id="ARBA00001974"/>
    </source>
</evidence>
<dbReference type="GO" id="GO:0009086">
    <property type="term" value="P:methionine biosynthetic process"/>
    <property type="evidence" value="ECO:0007669"/>
    <property type="project" value="TreeGrafter"/>
</dbReference>
<evidence type="ECO:0000256" key="8">
    <source>
        <dbReference type="RuleBase" id="RU003862"/>
    </source>
</evidence>
<dbReference type="GO" id="GO:0005829">
    <property type="term" value="C:cytosol"/>
    <property type="evidence" value="ECO:0007669"/>
    <property type="project" value="TreeGrafter"/>
</dbReference>
<organism evidence="9 10">
    <name type="scientific">Candidatus Onthenecus intestinigallinarum</name>
    <dbReference type="NCBI Taxonomy" id="2840875"/>
    <lineage>
        <taxon>Bacteria</taxon>
        <taxon>Bacillati</taxon>
        <taxon>Bacillota</taxon>
        <taxon>Clostridia</taxon>
        <taxon>Eubacteriales</taxon>
        <taxon>Candidatus Onthenecus</taxon>
    </lineage>
</organism>
<evidence type="ECO:0000256" key="5">
    <source>
        <dbReference type="ARBA" id="ARBA00022827"/>
    </source>
</evidence>
<protein>
    <recommendedName>
        <fullName evidence="8">Methylenetetrahydrofolate reductase</fullName>
    </recommendedName>
</protein>
<dbReference type="CDD" id="cd00537">
    <property type="entry name" value="MTHFR"/>
    <property type="match status" value="1"/>
</dbReference>
<reference evidence="9" key="1">
    <citation type="submission" date="2020-10" db="EMBL/GenBank/DDBJ databases">
        <authorList>
            <person name="Gilroy R."/>
        </authorList>
    </citation>
    <scope>NUCLEOTIDE SEQUENCE</scope>
    <source>
        <strain evidence="9">ChiSxjej2B14-6234</strain>
    </source>
</reference>
<gene>
    <name evidence="9" type="ORF">IAB73_01805</name>
</gene>
<dbReference type="Pfam" id="PF02219">
    <property type="entry name" value="MTHFR"/>
    <property type="match status" value="1"/>
</dbReference>
<evidence type="ECO:0000256" key="3">
    <source>
        <dbReference type="ARBA" id="ARBA00006743"/>
    </source>
</evidence>
<keyword evidence="6 8" id="KW-0560">Oxidoreductase</keyword>
<evidence type="ECO:0000313" key="9">
    <source>
        <dbReference type="EMBL" id="HIQ70929.1"/>
    </source>
</evidence>
<evidence type="ECO:0000256" key="4">
    <source>
        <dbReference type="ARBA" id="ARBA00022630"/>
    </source>
</evidence>
<keyword evidence="5 8" id="KW-0274">FAD</keyword>
<dbReference type="GO" id="GO:0071949">
    <property type="term" value="F:FAD binding"/>
    <property type="evidence" value="ECO:0007669"/>
    <property type="project" value="TreeGrafter"/>
</dbReference>
<name>A0A9D0Z8H8_9FIRM</name>
<dbReference type="Gene3D" id="3.20.20.220">
    <property type="match status" value="1"/>
</dbReference>
<comment type="pathway">
    <text evidence="2 8">One-carbon metabolism; tetrahydrofolate interconversion.</text>
</comment>
<dbReference type="InterPro" id="IPR003171">
    <property type="entry name" value="Mehydrof_redctse-like"/>
</dbReference>
<dbReference type="InterPro" id="IPR029041">
    <property type="entry name" value="FAD-linked_oxidoreductase-like"/>
</dbReference>
<dbReference type="GO" id="GO:0106312">
    <property type="term" value="F:methylenetetrahydrofolate reductase (NADH) activity"/>
    <property type="evidence" value="ECO:0007669"/>
    <property type="project" value="UniProtKB-EC"/>
</dbReference>
<dbReference type="AlphaFoldDB" id="A0A9D0Z8H8"/>
<comment type="caution">
    <text evidence="9">The sequence shown here is derived from an EMBL/GenBank/DDBJ whole genome shotgun (WGS) entry which is preliminary data.</text>
</comment>
<evidence type="ECO:0000256" key="6">
    <source>
        <dbReference type="ARBA" id="ARBA00023002"/>
    </source>
</evidence>
<accession>A0A9D0Z8H8</accession>
<evidence type="ECO:0000256" key="7">
    <source>
        <dbReference type="ARBA" id="ARBA00048628"/>
    </source>
</evidence>
<evidence type="ECO:0000313" key="10">
    <source>
        <dbReference type="Proteomes" id="UP000886887"/>
    </source>
</evidence>
<dbReference type="Proteomes" id="UP000886887">
    <property type="component" value="Unassembled WGS sequence"/>
</dbReference>